<proteinExistence type="predicted"/>
<protein>
    <submittedName>
        <fullName evidence="1">Uncharacterized protein</fullName>
    </submittedName>
</protein>
<comment type="caution">
    <text evidence="1">The sequence shown here is derived from an EMBL/GenBank/DDBJ whole genome shotgun (WGS) entry which is preliminary data.</text>
</comment>
<name>A0ABU6TWP2_9FABA</name>
<gene>
    <name evidence="1" type="ORF">PIB30_100175</name>
</gene>
<dbReference type="Gene3D" id="2.30.29.30">
    <property type="entry name" value="Pleckstrin-homology domain (PH domain)/Phosphotyrosine-binding domain (PTB)"/>
    <property type="match status" value="1"/>
</dbReference>
<keyword evidence="2" id="KW-1185">Reference proteome</keyword>
<sequence length="135" mass="13842">MKGKSLKIDTSPTLNLNTIIGGGTFLIPILPSVANLPYTARNAEVGFSSASFSFGSVSSEGSGSIFGTKNDKPFGLGLSTNGSSVFGASASSAISKSEGSGFAALQEVTVETGEENEKVVFNADSVLFEFVDASW</sequence>
<evidence type="ECO:0000313" key="2">
    <source>
        <dbReference type="Proteomes" id="UP001341840"/>
    </source>
</evidence>
<dbReference type="Proteomes" id="UP001341840">
    <property type="component" value="Unassembled WGS sequence"/>
</dbReference>
<dbReference type="InterPro" id="IPR011993">
    <property type="entry name" value="PH-like_dom_sf"/>
</dbReference>
<accession>A0ABU6TWP2</accession>
<feature type="non-terminal residue" evidence="1">
    <location>
        <position position="135"/>
    </location>
</feature>
<organism evidence="1 2">
    <name type="scientific">Stylosanthes scabra</name>
    <dbReference type="NCBI Taxonomy" id="79078"/>
    <lineage>
        <taxon>Eukaryota</taxon>
        <taxon>Viridiplantae</taxon>
        <taxon>Streptophyta</taxon>
        <taxon>Embryophyta</taxon>
        <taxon>Tracheophyta</taxon>
        <taxon>Spermatophyta</taxon>
        <taxon>Magnoliopsida</taxon>
        <taxon>eudicotyledons</taxon>
        <taxon>Gunneridae</taxon>
        <taxon>Pentapetalae</taxon>
        <taxon>rosids</taxon>
        <taxon>fabids</taxon>
        <taxon>Fabales</taxon>
        <taxon>Fabaceae</taxon>
        <taxon>Papilionoideae</taxon>
        <taxon>50 kb inversion clade</taxon>
        <taxon>dalbergioids sensu lato</taxon>
        <taxon>Dalbergieae</taxon>
        <taxon>Pterocarpus clade</taxon>
        <taxon>Stylosanthes</taxon>
    </lineage>
</organism>
<dbReference type="EMBL" id="JASCZI010093386">
    <property type="protein sequence ID" value="MED6153261.1"/>
    <property type="molecule type" value="Genomic_DNA"/>
</dbReference>
<reference evidence="1 2" key="1">
    <citation type="journal article" date="2023" name="Plants (Basel)">
        <title>Bridging the Gap: Combining Genomics and Transcriptomics Approaches to Understand Stylosanthes scabra, an Orphan Legume from the Brazilian Caatinga.</title>
        <authorList>
            <person name="Ferreira-Neto J.R.C."/>
            <person name="da Silva M.D."/>
            <person name="Binneck E."/>
            <person name="de Melo N.F."/>
            <person name="da Silva R.H."/>
            <person name="de Melo A.L.T.M."/>
            <person name="Pandolfi V."/>
            <person name="Bustamante F.O."/>
            <person name="Brasileiro-Vidal A.C."/>
            <person name="Benko-Iseppon A.M."/>
        </authorList>
    </citation>
    <scope>NUCLEOTIDE SEQUENCE [LARGE SCALE GENOMIC DNA]</scope>
    <source>
        <tissue evidence="1">Leaves</tissue>
    </source>
</reference>
<evidence type="ECO:0000313" key="1">
    <source>
        <dbReference type="EMBL" id="MED6153261.1"/>
    </source>
</evidence>